<accession>A0A0X8H250</accession>
<organism evidence="5 6">
    <name type="scientific">Erysipelothrix larvae</name>
    <dbReference type="NCBI Taxonomy" id="1514105"/>
    <lineage>
        <taxon>Bacteria</taxon>
        <taxon>Bacillati</taxon>
        <taxon>Bacillota</taxon>
        <taxon>Erysipelotrichia</taxon>
        <taxon>Erysipelotrichales</taxon>
        <taxon>Erysipelotrichaceae</taxon>
        <taxon>Erysipelothrix</taxon>
    </lineage>
</organism>
<dbReference type="GO" id="GO:0006310">
    <property type="term" value="P:DNA recombination"/>
    <property type="evidence" value="ECO:0007669"/>
    <property type="project" value="UniProtKB-KW"/>
</dbReference>
<dbReference type="PANTHER" id="PTHR30563">
    <property type="entry name" value="DNA RECOMBINATION PROTEIN RMUC"/>
    <property type="match status" value="1"/>
</dbReference>
<dbReference type="KEGG" id="erl:AOC36_10755"/>
<evidence type="ECO:0000256" key="4">
    <source>
        <dbReference type="ARBA" id="ARBA00023172"/>
    </source>
</evidence>
<dbReference type="STRING" id="1514105.AOC36_10755"/>
<dbReference type="AlphaFoldDB" id="A0A0X8H250"/>
<comment type="function">
    <text evidence="1">Involved in DNA recombination.</text>
</comment>
<name>A0A0X8H250_9FIRM</name>
<protein>
    <submittedName>
        <fullName evidence="5">Recombinase RmuC</fullName>
    </submittedName>
</protein>
<dbReference type="EMBL" id="CP013213">
    <property type="protein sequence ID" value="AMC94673.1"/>
    <property type="molecule type" value="Genomic_DNA"/>
</dbReference>
<dbReference type="PANTHER" id="PTHR30563:SF0">
    <property type="entry name" value="DNA RECOMBINATION PROTEIN RMUC"/>
    <property type="match status" value="1"/>
</dbReference>
<sequence length="373" mass="42964">MITVGSVIILGLLLLLVIQRASSKQQDLMNQRFQQFEDRLEDRFIRLEDQQRTFERVSNAQLLTFFDQLSSSVHKDLQETSNVIETKFNMLDMKVNQRLNEGFEKTNETFTNIVERLGKIDEAQKKIDALSTDIVSLQDVLTDKKARGTFGEVQLYQILSAVFGEKNDAIYQMQKGLSTGVRADAIIYAPEPLGTIAVDSKFPLENYRRLVDESPNSDQAVKLRKDFSNDCKRHIDAISSKYIIVNETSDQAFMFVPAEAVYAYINAYMQDVLVYAQKKRVWIVSPTTFMSTLTLLQTMLVNIERDKYAAIIQKELRLLMVEFDRYKTRWDSLSNHIDQVNKDVKDIHVTTHKITQRFESIASVEGVKEISED</sequence>
<keyword evidence="6" id="KW-1185">Reference proteome</keyword>
<proteinExistence type="inferred from homology"/>
<evidence type="ECO:0000313" key="5">
    <source>
        <dbReference type="EMBL" id="AMC94673.1"/>
    </source>
</evidence>
<dbReference type="Proteomes" id="UP000063781">
    <property type="component" value="Chromosome"/>
</dbReference>
<keyword evidence="4" id="KW-0233">DNA recombination</keyword>
<evidence type="ECO:0000256" key="2">
    <source>
        <dbReference type="ARBA" id="ARBA00009840"/>
    </source>
</evidence>
<comment type="similarity">
    <text evidence="2">Belongs to the RmuC family.</text>
</comment>
<keyword evidence="3" id="KW-0175">Coiled coil</keyword>
<evidence type="ECO:0000256" key="1">
    <source>
        <dbReference type="ARBA" id="ARBA00003416"/>
    </source>
</evidence>
<evidence type="ECO:0000313" key="6">
    <source>
        <dbReference type="Proteomes" id="UP000063781"/>
    </source>
</evidence>
<dbReference type="InterPro" id="IPR003798">
    <property type="entry name" value="DNA_recombination_RmuC"/>
</dbReference>
<gene>
    <name evidence="5" type="ORF">AOC36_10755</name>
</gene>
<dbReference type="Pfam" id="PF02646">
    <property type="entry name" value="RmuC"/>
    <property type="match status" value="1"/>
</dbReference>
<evidence type="ECO:0000256" key="3">
    <source>
        <dbReference type="ARBA" id="ARBA00023054"/>
    </source>
</evidence>
<reference evidence="5 6" key="1">
    <citation type="submission" date="2015-10" db="EMBL/GenBank/DDBJ databases">
        <title>Erysipelothrix larvae sp. LV19 isolated from the larval gut of the rhinoceros beetle, Trypoxylus dichotomus.</title>
        <authorList>
            <person name="Lim S."/>
            <person name="Kim B.-C."/>
        </authorList>
    </citation>
    <scope>NUCLEOTIDE SEQUENCE [LARGE SCALE GENOMIC DNA]</scope>
    <source>
        <strain evidence="5 6">LV19</strain>
    </source>
</reference>